<dbReference type="AlphaFoldDB" id="A0A9D4KBP2"/>
<evidence type="ECO:0000313" key="1">
    <source>
        <dbReference type="EMBL" id="KAH3836813.1"/>
    </source>
</evidence>
<organism evidence="1 2">
    <name type="scientific">Dreissena polymorpha</name>
    <name type="common">Zebra mussel</name>
    <name type="synonym">Mytilus polymorpha</name>
    <dbReference type="NCBI Taxonomy" id="45954"/>
    <lineage>
        <taxon>Eukaryota</taxon>
        <taxon>Metazoa</taxon>
        <taxon>Spiralia</taxon>
        <taxon>Lophotrochozoa</taxon>
        <taxon>Mollusca</taxon>
        <taxon>Bivalvia</taxon>
        <taxon>Autobranchia</taxon>
        <taxon>Heteroconchia</taxon>
        <taxon>Euheterodonta</taxon>
        <taxon>Imparidentia</taxon>
        <taxon>Neoheterodontei</taxon>
        <taxon>Myida</taxon>
        <taxon>Dreissenoidea</taxon>
        <taxon>Dreissenidae</taxon>
        <taxon>Dreissena</taxon>
    </lineage>
</organism>
<proteinExistence type="predicted"/>
<reference evidence="1" key="2">
    <citation type="submission" date="2020-11" db="EMBL/GenBank/DDBJ databases">
        <authorList>
            <person name="McCartney M.A."/>
            <person name="Auch B."/>
            <person name="Kono T."/>
            <person name="Mallez S."/>
            <person name="Becker A."/>
            <person name="Gohl D.M."/>
            <person name="Silverstein K.A.T."/>
            <person name="Koren S."/>
            <person name="Bechman K.B."/>
            <person name="Herman A."/>
            <person name="Abrahante J.E."/>
            <person name="Garbe J."/>
        </authorList>
    </citation>
    <scope>NUCLEOTIDE SEQUENCE</scope>
    <source>
        <strain evidence="1">Duluth1</strain>
        <tissue evidence="1">Whole animal</tissue>
    </source>
</reference>
<name>A0A9D4KBP2_DREPO</name>
<gene>
    <name evidence="1" type="ORF">DPMN_110189</name>
</gene>
<protein>
    <submittedName>
        <fullName evidence="1">Uncharacterized protein</fullName>
    </submittedName>
</protein>
<dbReference type="Proteomes" id="UP000828390">
    <property type="component" value="Unassembled WGS sequence"/>
</dbReference>
<keyword evidence="2" id="KW-1185">Reference proteome</keyword>
<reference evidence="1" key="1">
    <citation type="journal article" date="2019" name="bioRxiv">
        <title>The Genome of the Zebra Mussel, Dreissena polymorpha: A Resource for Invasive Species Research.</title>
        <authorList>
            <person name="McCartney M.A."/>
            <person name="Auch B."/>
            <person name="Kono T."/>
            <person name="Mallez S."/>
            <person name="Zhang Y."/>
            <person name="Obille A."/>
            <person name="Becker A."/>
            <person name="Abrahante J.E."/>
            <person name="Garbe J."/>
            <person name="Badalamenti J.P."/>
            <person name="Herman A."/>
            <person name="Mangelson H."/>
            <person name="Liachko I."/>
            <person name="Sullivan S."/>
            <person name="Sone E.D."/>
            <person name="Koren S."/>
            <person name="Silverstein K.A.T."/>
            <person name="Beckman K.B."/>
            <person name="Gohl D.M."/>
        </authorList>
    </citation>
    <scope>NUCLEOTIDE SEQUENCE</scope>
    <source>
        <strain evidence="1">Duluth1</strain>
        <tissue evidence="1">Whole animal</tissue>
    </source>
</reference>
<evidence type="ECO:0000313" key="2">
    <source>
        <dbReference type="Proteomes" id="UP000828390"/>
    </source>
</evidence>
<dbReference type="EMBL" id="JAIWYP010000004">
    <property type="protein sequence ID" value="KAH3836813.1"/>
    <property type="molecule type" value="Genomic_DNA"/>
</dbReference>
<comment type="caution">
    <text evidence="1">The sequence shown here is derived from an EMBL/GenBank/DDBJ whole genome shotgun (WGS) entry which is preliminary data.</text>
</comment>
<accession>A0A9D4KBP2</accession>
<sequence>MCRRKRGTSMGKDNFLEEHYNRERGMTTTYHTHDDDRRAIYLCHMRQRGTSTGAIWFTMKEHTLGCYPLTVAALGFHQDDNYKDTGAMYTVTEKLSLPLLWKRIRNEGRFRWPENSALERSSARYATTRPQHGLISENISKHTARKKHTFAMCAKPPINT</sequence>